<dbReference type="GO" id="GO:0005829">
    <property type="term" value="C:cytosol"/>
    <property type="evidence" value="ECO:0007669"/>
    <property type="project" value="TreeGrafter"/>
</dbReference>
<keyword evidence="5 7" id="KW-0067">ATP-binding</keyword>
<keyword evidence="1 7" id="KW-0436">Ligase</keyword>
<dbReference type="GO" id="GO:0006424">
    <property type="term" value="P:glutamyl-tRNA aminoacylation"/>
    <property type="evidence" value="ECO:0007669"/>
    <property type="project" value="TreeGrafter"/>
</dbReference>
<dbReference type="GO" id="GO:0005524">
    <property type="term" value="F:ATP binding"/>
    <property type="evidence" value="ECO:0007669"/>
    <property type="project" value="UniProtKB-KW"/>
</dbReference>
<dbReference type="RefSeq" id="WP_169080730.1">
    <property type="nucleotide sequence ID" value="NZ_JAAIIF010000014.1"/>
</dbReference>
<dbReference type="PROSITE" id="PS00178">
    <property type="entry name" value="AA_TRNA_LIGASE_I"/>
    <property type="match status" value="1"/>
</dbReference>
<dbReference type="InterPro" id="IPR000924">
    <property type="entry name" value="Glu/Gln-tRNA-synth"/>
</dbReference>
<evidence type="ECO:0000259" key="9">
    <source>
        <dbReference type="Pfam" id="PF00749"/>
    </source>
</evidence>
<dbReference type="Gene3D" id="3.40.50.620">
    <property type="entry name" value="HUPs"/>
    <property type="match status" value="3"/>
</dbReference>
<keyword evidence="11" id="KW-1185">Reference proteome</keyword>
<dbReference type="InterPro" id="IPR049940">
    <property type="entry name" value="GluQ/Sye"/>
</dbReference>
<evidence type="ECO:0000256" key="4">
    <source>
        <dbReference type="ARBA" id="ARBA00022833"/>
    </source>
</evidence>
<gene>
    <name evidence="10" type="ORF">G1C98_1584</name>
</gene>
<dbReference type="PANTHER" id="PTHR43311">
    <property type="entry name" value="GLUTAMATE--TRNA LIGASE"/>
    <property type="match status" value="1"/>
</dbReference>
<feature type="domain" description="Glutamyl/glutaminyl-tRNA synthetase class Ib catalytic" evidence="9">
    <location>
        <begin position="110"/>
        <end position="247"/>
    </location>
</feature>
<dbReference type="InterPro" id="IPR014729">
    <property type="entry name" value="Rossmann-like_a/b/a_fold"/>
</dbReference>
<evidence type="ECO:0000313" key="10">
    <source>
        <dbReference type="EMBL" id="NMM96848.1"/>
    </source>
</evidence>
<proteinExistence type="inferred from homology"/>
<sequence length="395" mass="42573">MTGRFAPTPSGRMHIGNMVAMLAAWLDSRSRGRRMLLRIEDIDTPRVLPDADRWIMDDLTWLGMDWDGEPVYQSQRLDLYEQAMGLLPREAGSASAGTASDADSAADNGGWLYPCFCSRADIRAASAPQEGDGFQIYPGTCRALALANPHQSADRAAQGQRHSWRLAMPSPANTAADTVNFTDRVFGPQTYRLSRGIGDSIIRRSDGLFSYQFVVTVDDLAMGVDSIVRGRDLLRSTALQAWIRTTLVANGFAVDAGQSADQDVAQSTGQHAGGTADMDANPAATSSLIAPPSSTPTPLAPEYAHIPLIDNAAGRRLAKRERSLDMGALRARGVTAEQVTGVCAHLLGLIDTPEPCTPASLLGEFSWELLRRNHTDRKLDPASPQCPDWLADAVG</sequence>
<reference evidence="10 11" key="1">
    <citation type="submission" date="2020-02" db="EMBL/GenBank/DDBJ databases">
        <title>Characterization of phylogenetic diversity of novel bifidobacterial species isolated in Czech ZOOs.</title>
        <authorList>
            <person name="Lugli G.A."/>
            <person name="Vera N.B."/>
            <person name="Ventura M."/>
        </authorList>
    </citation>
    <scope>NUCLEOTIDE SEQUENCE [LARGE SCALE GENOMIC DNA]</scope>
    <source>
        <strain evidence="10 11">DSM 109960</strain>
    </source>
</reference>
<dbReference type="Proteomes" id="UP000529710">
    <property type="component" value="Unassembled WGS sequence"/>
</dbReference>
<evidence type="ECO:0000256" key="8">
    <source>
        <dbReference type="SAM" id="MobiDB-lite"/>
    </source>
</evidence>
<comment type="caution">
    <text evidence="10">The sequence shown here is derived from an EMBL/GenBank/DDBJ whole genome shotgun (WGS) entry which is preliminary data.</text>
</comment>
<dbReference type="InterPro" id="IPR020058">
    <property type="entry name" value="Glu/Gln-tRNA-synth_Ib_cat-dom"/>
</dbReference>
<feature type="domain" description="Glutamyl/glutaminyl-tRNA synthetase class Ib catalytic" evidence="9">
    <location>
        <begin position="3"/>
        <end position="84"/>
    </location>
</feature>
<dbReference type="PRINTS" id="PR00987">
    <property type="entry name" value="TRNASYNTHGLU"/>
</dbReference>
<evidence type="ECO:0000256" key="1">
    <source>
        <dbReference type="ARBA" id="ARBA00022598"/>
    </source>
</evidence>
<dbReference type="GO" id="GO:0004818">
    <property type="term" value="F:glutamate-tRNA ligase activity"/>
    <property type="evidence" value="ECO:0007669"/>
    <property type="project" value="TreeGrafter"/>
</dbReference>
<evidence type="ECO:0000256" key="7">
    <source>
        <dbReference type="RuleBase" id="RU363037"/>
    </source>
</evidence>
<evidence type="ECO:0000256" key="5">
    <source>
        <dbReference type="ARBA" id="ARBA00022840"/>
    </source>
</evidence>
<evidence type="ECO:0000256" key="6">
    <source>
        <dbReference type="ARBA" id="ARBA00023146"/>
    </source>
</evidence>
<name>A0A7Y0EUX3_9BIFI</name>
<organism evidence="10 11">
    <name type="scientific">Bifidobacterium erythrocebi</name>
    <dbReference type="NCBI Taxonomy" id="2675325"/>
    <lineage>
        <taxon>Bacteria</taxon>
        <taxon>Bacillati</taxon>
        <taxon>Actinomycetota</taxon>
        <taxon>Actinomycetes</taxon>
        <taxon>Bifidobacteriales</taxon>
        <taxon>Bifidobacteriaceae</taxon>
        <taxon>Bifidobacterium</taxon>
    </lineage>
</organism>
<comment type="similarity">
    <text evidence="7">Belongs to the class-I aminoacyl-tRNA synthetase family.</text>
</comment>
<evidence type="ECO:0000313" key="11">
    <source>
        <dbReference type="Proteomes" id="UP000529710"/>
    </source>
</evidence>
<evidence type="ECO:0000256" key="3">
    <source>
        <dbReference type="ARBA" id="ARBA00022741"/>
    </source>
</evidence>
<dbReference type="Pfam" id="PF00749">
    <property type="entry name" value="tRNA-synt_1c"/>
    <property type="match status" value="2"/>
</dbReference>
<dbReference type="InterPro" id="IPR001412">
    <property type="entry name" value="aa-tRNA-synth_I_CS"/>
</dbReference>
<dbReference type="PANTHER" id="PTHR43311:SF1">
    <property type="entry name" value="GLUTAMYL-Q TRNA(ASP) SYNTHETASE"/>
    <property type="match status" value="1"/>
</dbReference>
<accession>A0A7Y0EUX3</accession>
<keyword evidence="7" id="KW-0648">Protein biosynthesis</keyword>
<dbReference type="SUPFAM" id="SSF52374">
    <property type="entry name" value="Nucleotidylyl transferase"/>
    <property type="match status" value="1"/>
</dbReference>
<evidence type="ECO:0000256" key="2">
    <source>
        <dbReference type="ARBA" id="ARBA00022723"/>
    </source>
</evidence>
<keyword evidence="4" id="KW-0862">Zinc</keyword>
<dbReference type="AlphaFoldDB" id="A0A7Y0EUX3"/>
<keyword evidence="6 7" id="KW-0030">Aminoacyl-tRNA synthetase</keyword>
<feature type="region of interest" description="Disordered" evidence="8">
    <location>
        <begin position="263"/>
        <end position="296"/>
    </location>
</feature>
<keyword evidence="3 7" id="KW-0547">Nucleotide-binding</keyword>
<protein>
    <submittedName>
        <fullName evidence="10">Glutamyl-Q tRNA(Asp) ligase</fullName>
    </submittedName>
</protein>
<dbReference type="EMBL" id="JAAIIF010000014">
    <property type="protein sequence ID" value="NMM96848.1"/>
    <property type="molecule type" value="Genomic_DNA"/>
</dbReference>
<keyword evidence="2" id="KW-0479">Metal-binding</keyword>
<feature type="compositionally biased region" description="Low complexity" evidence="8">
    <location>
        <begin position="282"/>
        <end position="292"/>
    </location>
</feature>